<dbReference type="GO" id="GO:0051287">
    <property type="term" value="F:NAD binding"/>
    <property type="evidence" value="ECO:0007669"/>
    <property type="project" value="InterPro"/>
</dbReference>
<dbReference type="Gene3D" id="3.40.50.720">
    <property type="entry name" value="NAD(P)-binding Rossmann-like Domain"/>
    <property type="match status" value="1"/>
</dbReference>
<feature type="active site" evidence="3">
    <location>
        <position position="168"/>
    </location>
</feature>
<reference evidence="7" key="1">
    <citation type="submission" date="2012-06" db="EMBL/GenBank/DDBJ databases">
        <title>Genome analysis of multiple Granulibacter bethesdensis isolates demonstrates substantial genome diversity.</title>
        <authorList>
            <person name="Greenberg D.E."/>
            <person name="Porcella S.F."/>
            <person name="Zarember K."/>
            <person name="Zelazny A.M."/>
            <person name="Bruno D."/>
            <person name="Martens C."/>
            <person name="Barbian K.D."/>
            <person name="Jaske E."/>
            <person name="Holland S.M."/>
        </authorList>
    </citation>
    <scope>NUCLEOTIDE SEQUENCE [LARGE SCALE GENOMIC DNA]</scope>
    <source>
        <strain evidence="7">CGDNIH3</strain>
    </source>
</reference>
<dbReference type="InterPro" id="IPR013328">
    <property type="entry name" value="6PGD_dom2"/>
</dbReference>
<dbReference type="GO" id="GO:0008679">
    <property type="term" value="F:2-hydroxy-3-oxopropionate reductase activity"/>
    <property type="evidence" value="ECO:0007669"/>
    <property type="project" value="UniProtKB-EC"/>
</dbReference>
<evidence type="ECO:0000256" key="3">
    <source>
        <dbReference type="PIRSR" id="PIRSR000103-1"/>
    </source>
</evidence>
<evidence type="ECO:0000313" key="6">
    <source>
        <dbReference type="EMBL" id="AHJ62791.1"/>
    </source>
</evidence>
<feature type="domain" description="3-hydroxyisobutyrate dehydrogenase-like NAD-binding" evidence="5">
    <location>
        <begin position="162"/>
        <end position="280"/>
    </location>
</feature>
<evidence type="ECO:0000259" key="5">
    <source>
        <dbReference type="Pfam" id="PF14833"/>
    </source>
</evidence>
<dbReference type="Gene3D" id="1.10.1040.10">
    <property type="entry name" value="N-(1-d-carboxylethyl)-l-norvaline Dehydrogenase, domain 2"/>
    <property type="match status" value="1"/>
</dbReference>
<dbReference type="InterPro" id="IPR008927">
    <property type="entry name" value="6-PGluconate_DH-like_C_sf"/>
</dbReference>
<dbReference type="SUPFAM" id="SSF48179">
    <property type="entry name" value="6-phosphogluconate dehydrogenase C-terminal domain-like"/>
    <property type="match status" value="1"/>
</dbReference>
<name>A0AAN0RDG6_9PROT</name>
<dbReference type="AlphaFoldDB" id="A0AAN0RDG6"/>
<evidence type="ECO:0000259" key="4">
    <source>
        <dbReference type="Pfam" id="PF03446"/>
    </source>
</evidence>
<dbReference type="InterPro" id="IPR015815">
    <property type="entry name" value="HIBADH-related"/>
</dbReference>
<dbReference type="KEGG" id="gbc:GbCGDNIH3_0961"/>
<dbReference type="Pfam" id="PF14833">
    <property type="entry name" value="NAD_binding_11"/>
    <property type="match status" value="1"/>
</dbReference>
<protein>
    <submittedName>
        <fullName evidence="6">2-hydroxy-3-oxopropionate reductase</fullName>
        <ecNumber evidence="6">1.1.1.60</ecNumber>
    </submittedName>
</protein>
<evidence type="ECO:0000256" key="2">
    <source>
        <dbReference type="ARBA" id="ARBA00023027"/>
    </source>
</evidence>
<keyword evidence="1 6" id="KW-0560">Oxidoreductase</keyword>
<accession>A0AAN0RDG6</accession>
<dbReference type="EC" id="1.1.1.60" evidence="6"/>
<keyword evidence="2" id="KW-0520">NAD</keyword>
<evidence type="ECO:0000313" key="7">
    <source>
        <dbReference type="Proteomes" id="UP000019438"/>
    </source>
</evidence>
<dbReference type="InterPro" id="IPR029154">
    <property type="entry name" value="HIBADH-like_NADP-bd"/>
</dbReference>
<dbReference type="PANTHER" id="PTHR43060:SF15">
    <property type="entry name" value="3-HYDROXYISOBUTYRATE DEHYDROGENASE-LIKE 1, MITOCHONDRIAL-RELATED"/>
    <property type="match status" value="1"/>
</dbReference>
<dbReference type="Proteomes" id="UP000019438">
    <property type="component" value="Chromosome"/>
</dbReference>
<gene>
    <name evidence="6" type="ORF">GbCGDNIH3_0961</name>
</gene>
<feature type="domain" description="6-phosphogluconate dehydrogenase NADP-binding" evidence="4">
    <location>
        <begin position="8"/>
        <end position="156"/>
    </location>
</feature>
<dbReference type="GO" id="GO:0050661">
    <property type="term" value="F:NADP binding"/>
    <property type="evidence" value="ECO:0007669"/>
    <property type="project" value="InterPro"/>
</dbReference>
<dbReference type="PANTHER" id="PTHR43060">
    <property type="entry name" value="3-HYDROXYISOBUTYRATE DEHYDROGENASE-LIKE 1, MITOCHONDRIAL-RELATED"/>
    <property type="match status" value="1"/>
</dbReference>
<dbReference type="InterPro" id="IPR006115">
    <property type="entry name" value="6PGDH_NADP-bd"/>
</dbReference>
<dbReference type="InterPro" id="IPR036291">
    <property type="entry name" value="NAD(P)-bd_dom_sf"/>
</dbReference>
<dbReference type="PIRSF" id="PIRSF000103">
    <property type="entry name" value="HIBADH"/>
    <property type="match status" value="1"/>
</dbReference>
<proteinExistence type="predicted"/>
<dbReference type="Pfam" id="PF03446">
    <property type="entry name" value="NAD_binding_2"/>
    <property type="match status" value="1"/>
</dbReference>
<organism evidence="6 7">
    <name type="scientific">Granulibacter bethesdensis</name>
    <dbReference type="NCBI Taxonomy" id="364410"/>
    <lineage>
        <taxon>Bacteria</taxon>
        <taxon>Pseudomonadati</taxon>
        <taxon>Pseudomonadota</taxon>
        <taxon>Alphaproteobacteria</taxon>
        <taxon>Acetobacterales</taxon>
        <taxon>Acetobacteraceae</taxon>
        <taxon>Granulibacter</taxon>
    </lineage>
</organism>
<dbReference type="SUPFAM" id="SSF51735">
    <property type="entry name" value="NAD(P)-binding Rossmann-fold domains"/>
    <property type="match status" value="1"/>
</dbReference>
<evidence type="ECO:0000256" key="1">
    <source>
        <dbReference type="ARBA" id="ARBA00023002"/>
    </source>
</evidence>
<sequence>MREAVPMRIAVLGTGIMGRWMACRLADAGHEVTVWNRNPVRAAELGLPVATSAPDAAHGADVALLMVSDGPACDAVLETGFVDTMAQNGTVLVMSSIEPWRARAQAKKVSPRFYVDAPVSGGEGGARDGTLAIMAGGEEAVLNRLAPVFAALGRMTRIGDIGAGQLAKLANQLIVGVTIGAVSEAFVLAEAGGASPARFRDAVAGGFADSRILREHGQRMLDENFVPGGKSAIQLKDLRMILQEAKMLGLSLPMTEAAAALYRALCEAGDGDLDHAGLIRQIRRDSALPGTVQ</sequence>
<dbReference type="EMBL" id="CP003181">
    <property type="protein sequence ID" value="AHJ62791.1"/>
    <property type="molecule type" value="Genomic_DNA"/>
</dbReference>